<dbReference type="OrthoDB" id="9866825at2"/>
<proteinExistence type="predicted"/>
<gene>
    <name evidence="1" type="ORF">D3870_18995</name>
</gene>
<dbReference type="RefSeq" id="WP_119742513.1">
    <property type="nucleotide sequence ID" value="NZ_QYUN01000003.1"/>
</dbReference>
<evidence type="ECO:0000313" key="1">
    <source>
        <dbReference type="EMBL" id="RJF96535.1"/>
    </source>
</evidence>
<accession>A0A418WV07</accession>
<dbReference type="AlphaFoldDB" id="A0A418WV07"/>
<keyword evidence="2" id="KW-1185">Reference proteome</keyword>
<dbReference type="Proteomes" id="UP000285190">
    <property type="component" value="Unassembled WGS sequence"/>
</dbReference>
<sequence>MKKKKQDPWKVVIPTETGLRGLKRRIFRNACHEKGAGLVPGWTRSVSHVGACRARVRHAAVLMRSTLLLPLCALAAWACAADQVPVVPAGADKRFELALDPRTKIQNLKPVQVAQFRQRVDGLVSYLRTLGAVTEPPPPLCMRLSSWIEMGLGRNGMAQAVLDTHLPIGFTNGKCHRMTGTGVGYAINHDSVLFLNDFAHANSSDDEHRYYVLPIESQQGRITRFNDRSIILTRGEILPWRQVPRQRYLQQVVPRMEAEMAKLEQVDEALRELAIRQGRKLHAPSAAELRSRQQRRDLLARMKRELASGEAARSMAPVCIDLTGQLAEGGCKADRMLVEPNPDYWKGLAPDRIALIVISTIKRQVMQESNEKYAARMRIYNSLDLERIVTMLDN</sequence>
<dbReference type="EMBL" id="QYUN01000003">
    <property type="protein sequence ID" value="RJF96535.1"/>
    <property type="molecule type" value="Genomic_DNA"/>
</dbReference>
<name>A0A418WV07_9BURK</name>
<organism evidence="1 2">
    <name type="scientific">Noviherbaspirillum cavernae</name>
    <dbReference type="NCBI Taxonomy" id="2320862"/>
    <lineage>
        <taxon>Bacteria</taxon>
        <taxon>Pseudomonadati</taxon>
        <taxon>Pseudomonadota</taxon>
        <taxon>Betaproteobacteria</taxon>
        <taxon>Burkholderiales</taxon>
        <taxon>Oxalobacteraceae</taxon>
        <taxon>Noviherbaspirillum</taxon>
    </lineage>
</organism>
<comment type="caution">
    <text evidence="1">The sequence shown here is derived from an EMBL/GenBank/DDBJ whole genome shotgun (WGS) entry which is preliminary data.</text>
</comment>
<protein>
    <submittedName>
        <fullName evidence="1">Uncharacterized protein</fullName>
    </submittedName>
</protein>
<reference evidence="1 2" key="1">
    <citation type="submission" date="2018-09" db="EMBL/GenBank/DDBJ databases">
        <authorList>
            <person name="Zhu H."/>
        </authorList>
    </citation>
    <scope>NUCLEOTIDE SEQUENCE [LARGE SCALE GENOMIC DNA]</scope>
    <source>
        <strain evidence="1 2">K2R10-39</strain>
    </source>
</reference>
<evidence type="ECO:0000313" key="2">
    <source>
        <dbReference type="Proteomes" id="UP000285190"/>
    </source>
</evidence>